<accession>A0A0V9UH85</accession>
<evidence type="ECO:0000313" key="1">
    <source>
        <dbReference type="EMBL" id="KSZ57350.1"/>
    </source>
</evidence>
<dbReference type="PATRIC" id="fig|1441730.3.peg.3714"/>
<dbReference type="Proteomes" id="UP000053060">
    <property type="component" value="Unassembled WGS sequence"/>
</dbReference>
<dbReference type="AlphaFoldDB" id="A0A0V9UH85"/>
<organism evidence="1 2">
    <name type="scientific">Rhodococcus pyridinivorans KG-16</name>
    <dbReference type="NCBI Taxonomy" id="1441730"/>
    <lineage>
        <taxon>Bacteria</taxon>
        <taxon>Bacillati</taxon>
        <taxon>Actinomycetota</taxon>
        <taxon>Actinomycetes</taxon>
        <taxon>Mycobacteriales</taxon>
        <taxon>Nocardiaceae</taxon>
        <taxon>Rhodococcus</taxon>
    </lineage>
</organism>
<reference evidence="2" key="1">
    <citation type="submission" date="2015-01" db="EMBL/GenBank/DDBJ databases">
        <title>Draft genome sequence of Rhodococcus pyridinivorans strain KG-16, a hydrocarbon-degrading bacterium.</title>
        <authorList>
            <person name="Aggarwal R.K."/>
            <person name="Dawar C."/>
        </authorList>
    </citation>
    <scope>NUCLEOTIDE SEQUENCE [LARGE SCALE GENOMIC DNA]</scope>
    <source>
        <strain evidence="2">KG-16</strain>
    </source>
</reference>
<evidence type="ECO:0000313" key="2">
    <source>
        <dbReference type="Proteomes" id="UP000053060"/>
    </source>
</evidence>
<reference evidence="1 2" key="2">
    <citation type="journal article" date="2016" name="Genome Announc.">
        <title>Draft Genome Sequence of a Versatile Hydrocarbon-Degrading Bacterium, Rhodococcus pyridinivorans Strain KG-16, Collected from Oil Fields in India.</title>
        <authorList>
            <person name="Aggarwal R.K."/>
            <person name="Dawar C."/>
            <person name="Phanindranath R."/>
            <person name="Mutnuri L."/>
            <person name="Dayal A.M."/>
        </authorList>
    </citation>
    <scope>NUCLEOTIDE SEQUENCE [LARGE SCALE GENOMIC DNA]</scope>
    <source>
        <strain evidence="1 2">KG-16</strain>
    </source>
</reference>
<dbReference type="EMBL" id="AZXY01000009">
    <property type="protein sequence ID" value="KSZ57350.1"/>
    <property type="molecule type" value="Genomic_DNA"/>
</dbReference>
<protein>
    <submittedName>
        <fullName evidence="1">Uncharacterized protein</fullName>
    </submittedName>
</protein>
<name>A0A0V9UH85_9NOCA</name>
<proteinExistence type="predicted"/>
<gene>
    <name evidence="1" type="ORF">Z045_17820</name>
</gene>
<sequence length="75" mass="8415">MVGVTIPASSYLFQARTFVSGSRKWRFEAALATARVCERFERPYPKSVRTLAHAAYDMLRMDAPEVAAEFGPPSF</sequence>
<comment type="caution">
    <text evidence="1">The sequence shown here is derived from an EMBL/GenBank/DDBJ whole genome shotgun (WGS) entry which is preliminary data.</text>
</comment>